<dbReference type="InParanoid" id="A0A078AHJ0"/>
<evidence type="ECO:0000259" key="2">
    <source>
        <dbReference type="PROSITE" id="PS51717"/>
    </source>
</evidence>
<reference evidence="3 4" key="1">
    <citation type="submission" date="2014-06" db="EMBL/GenBank/DDBJ databases">
        <authorList>
            <person name="Swart Estienne"/>
        </authorList>
    </citation>
    <scope>NUCLEOTIDE SEQUENCE [LARGE SCALE GENOMIC DNA]</scope>
    <source>
        <strain evidence="3 4">130c</strain>
    </source>
</reference>
<dbReference type="PANTHER" id="PTHR22796">
    <property type="entry name" value="URG4-RELATED"/>
    <property type="match status" value="1"/>
</dbReference>
<organism evidence="3 4">
    <name type="scientific">Stylonychia lemnae</name>
    <name type="common">Ciliate</name>
    <dbReference type="NCBI Taxonomy" id="5949"/>
    <lineage>
        <taxon>Eukaryota</taxon>
        <taxon>Sar</taxon>
        <taxon>Alveolata</taxon>
        <taxon>Ciliophora</taxon>
        <taxon>Intramacronucleata</taxon>
        <taxon>Spirotrichea</taxon>
        <taxon>Stichotrichia</taxon>
        <taxon>Sporadotrichida</taxon>
        <taxon>Oxytrichidae</taxon>
        <taxon>Stylonychinae</taxon>
        <taxon>Stylonychia</taxon>
    </lineage>
</organism>
<keyword evidence="4" id="KW-1185">Reference proteome</keyword>
<dbReference type="PROSITE" id="PS51717">
    <property type="entry name" value="G_VLIG"/>
    <property type="match status" value="1"/>
</dbReference>
<dbReference type="SUPFAM" id="SSF52540">
    <property type="entry name" value="P-loop containing nucleoside triphosphate hydrolases"/>
    <property type="match status" value="1"/>
</dbReference>
<dbReference type="InterPro" id="IPR030383">
    <property type="entry name" value="G_VLIG_dom"/>
</dbReference>
<feature type="domain" description="VLIG-type G" evidence="2">
    <location>
        <begin position="1059"/>
        <end position="1123"/>
    </location>
</feature>
<protein>
    <recommendedName>
        <fullName evidence="2">VLIG-type G domain-containing protein</fullName>
    </recommendedName>
</protein>
<dbReference type="OrthoDB" id="3214109at2759"/>
<dbReference type="InterPro" id="IPR027417">
    <property type="entry name" value="P-loop_NTPase"/>
</dbReference>
<name>A0A078AHJ0_STYLE</name>
<dbReference type="Gene3D" id="3.40.50.300">
    <property type="entry name" value="P-loop containing nucleotide triphosphate hydrolases"/>
    <property type="match status" value="1"/>
</dbReference>
<dbReference type="PANTHER" id="PTHR22796:SF1">
    <property type="entry name" value="VWFA DOMAIN-CONTAINING PROTEIN"/>
    <property type="match status" value="1"/>
</dbReference>
<dbReference type="GO" id="GO:0005525">
    <property type="term" value="F:GTP binding"/>
    <property type="evidence" value="ECO:0007669"/>
    <property type="project" value="InterPro"/>
</dbReference>
<evidence type="ECO:0000256" key="1">
    <source>
        <dbReference type="SAM" id="Coils"/>
    </source>
</evidence>
<proteinExistence type="predicted"/>
<sequence>MLQPEAINNVIPILEEAGIDSLEFLLESEQELLEGVDIKPHVALKITSAAVSYKQQVLKEPDISQNQYIQQSAPLMKSQDKPNYYGGNQKPYSNQIEQPKAIPQTQVREKFVAPSSLQYIQPRSIQQQGTAQYLIYESFQDKGSEYKMSKTRLNENDFIGLISNIKAKDKAKLQVVGYYGDFNQCLIYAQAFLQAENMPNPLIKFDEGLIAFKNKDKIAFIYKIDPTVYFLREQQRNAVESSQVSTYIRYIIDACEIVIIVPPKGLRVRNDNTTPYQEQMNSGYILEEVQFSQDDSNRIQKISGAIGLIRNLNLKQYNAFKDNSKHFPSAQFKYAGKKELIQIKFSNDIINGQKWWQTNYYSYEQLKSEVIAIWPLFSQKFQNIKHGQNLKSNIDFLLRGFVPKNKINDFEKIAQKSYDQYIKEYVQLEDEIKKEESQVFEKLFKEFFEKLQEFSCSVFVKNKEEIKQENDAKKSSWLPNIFGGQKKADCTKKCGLYDFKKFQLNFKKYIIKIENTQEGGSKLMSINWELFEKCYRQFYGEDDKNNSFTLHQNQQQNITVLIEKLQQDFLSYNKQQIAKFLDLRKKTINNVFKDIEPLINKYRNNQEITVEIRFISANVMVDTLKQELDWSVQNSQINVLKYQFDNSEEHGNNIVMSQMHFITEQSGFIVFQDSPQDKSTLYFFNYMKRDSEVFKKLSIQLDKNSLFAFDSDTKRIFYCDNKDKIAALSTFDKEGNILETNEIQLYNQNIENQSIQNIVDAIILPKHNKVIILNEKNFIFELCLQDKKYYITIAFSKGNAYQGELKKFYVQPQNGGNKFFKIQSTSDGSKIALQTENSLDIFDNNWERIKALPLKKDFIFFKIFADKMHHFVIIFHQGSTECFQIGFLAKKSLSYKHEEYRNTRGEGNPILNFLYDAFKKYGPHSDFLGCPSKTQVIFSDENNPQNATILASYFKLLNIKSSVNFQIEKPEKLKQPNFINNWLSIIDPIVLEMILLSRVPLHLATIENSTLIPLQNGKNISEIIAENKRADKGGKQFGVKDVIPLVEFGLYEKLMASIQQSMKVVCIVGRQSSGKSYGLNRIFGTRFNVAATRCTDGIWMSVVAVYYEKQKPQYFLVMDCEGLFSERRNEDEEIKLCLVLSAISDMMILNQDLSFNRNLNQLFHKFSENAGRIQGDKLFKGKLMMLIRDVRADEAGPAYQELKSNMEQLQISKQDKFFGAVFQGQLIGQCLSYFQQKIFNQEIQFVREHYFLSSQYLLQNRWDNGKDLVDSLKVVLTQVFLNDGSNIDDRKFNLQCEDFRKSCQESFYSGGEFLKVKDLKNLSTIKIQLEIEGKMINFEVDQSEIQLDEIEKNSQQPQISERVFQVFENFAGKKTDENQVTWHKALVKFIDSLLDHRAKLVMEIFLQKMPNDGKFENTVILNKSELEEFTKTYLEEMKFCNKLCKNCKRTCALKNKHSVNCKCKTNHKCYKVCQKSKNCRDQGFKCDINFGHDGEHSCSDGNHNCIEQCQIPECTFICQHEIGHADKHKCGNQHACPKKCQDSKCERTCMFEYDAPHDQHLCGEEKCIHQCSLCDRRCMFPNHLHQELIQKKDSKNLEFRQEDGKVEQLNFHICENDHQCKNECQINGVCDKKYESIEGTWKNEKGETKYKQFKQKVGKNQCQIRIQKYKQQHNGSHNCGKPKHDCDQKCPECSGLCSKEYGHQGLHSTNSHVNKMNCVMISKNNEDKILINENGNIREYKQGGICEAEQCSLSCQRRGRSHVHLKKCQGGDQCQEVKNKAVAKHSTQEYAKFKGQKFDEMLCQSYWNSLGWELPLDESQLKLVHSCNYQCTHESHAEDKQYCDQQKWHDGKHSFKCEHADKIEEDVSAQDYEVIA</sequence>
<dbReference type="OMA" id="VCKYLTH"/>
<accession>A0A078AHJ0</accession>
<evidence type="ECO:0000313" key="3">
    <source>
        <dbReference type="EMBL" id="CDW80962.1"/>
    </source>
</evidence>
<evidence type="ECO:0000313" key="4">
    <source>
        <dbReference type="Proteomes" id="UP000039865"/>
    </source>
</evidence>
<dbReference type="Proteomes" id="UP000039865">
    <property type="component" value="Unassembled WGS sequence"/>
</dbReference>
<feature type="coiled-coil region" evidence="1">
    <location>
        <begin position="411"/>
        <end position="438"/>
    </location>
</feature>
<dbReference type="EMBL" id="CCKQ01009472">
    <property type="protein sequence ID" value="CDW80962.1"/>
    <property type="molecule type" value="Genomic_DNA"/>
</dbReference>
<gene>
    <name evidence="3" type="primary">Contig5285.g5666</name>
    <name evidence="3" type="ORF">STYLEM_9968</name>
</gene>
<keyword evidence="1" id="KW-0175">Coiled coil</keyword>